<name>A0A494TH33_SPHPE</name>
<accession>A0A494TH33</accession>
<evidence type="ECO:0000313" key="2">
    <source>
        <dbReference type="Proteomes" id="UP000276254"/>
    </source>
</evidence>
<organism evidence="1 2">
    <name type="scientific">Sphingomonas paeninsulae</name>
    <dbReference type="NCBI Taxonomy" id="2319844"/>
    <lineage>
        <taxon>Bacteria</taxon>
        <taxon>Pseudomonadati</taxon>
        <taxon>Pseudomonadota</taxon>
        <taxon>Alphaproteobacteria</taxon>
        <taxon>Sphingomonadales</taxon>
        <taxon>Sphingomonadaceae</taxon>
        <taxon>Sphingomonas</taxon>
    </lineage>
</organism>
<gene>
    <name evidence="1" type="ORF">D3Y57_13270</name>
</gene>
<evidence type="ECO:0000313" key="1">
    <source>
        <dbReference type="EMBL" id="AYJ86754.1"/>
    </source>
</evidence>
<keyword evidence="2" id="KW-1185">Reference proteome</keyword>
<reference evidence="1 2" key="1">
    <citation type="submission" date="2018-09" db="EMBL/GenBank/DDBJ databases">
        <title>Sphingomonas peninsula sp. nov., isolated from fildes peninsula, Antarctic soil.</title>
        <authorList>
            <person name="Yingchao G."/>
        </authorList>
    </citation>
    <scope>NUCLEOTIDE SEQUENCE [LARGE SCALE GENOMIC DNA]</scope>
    <source>
        <strain evidence="1 2">YZ-8</strain>
    </source>
</reference>
<protein>
    <submittedName>
        <fullName evidence="1">Uncharacterized protein</fullName>
    </submittedName>
</protein>
<proteinExistence type="predicted"/>
<dbReference type="EMBL" id="CP032829">
    <property type="protein sequence ID" value="AYJ86754.1"/>
    <property type="molecule type" value="Genomic_DNA"/>
</dbReference>
<dbReference type="AlphaFoldDB" id="A0A494TH33"/>
<sequence length="69" mass="7981">MALVHLRMDTSSCVTMCCRDATWVHKSNPFAAEALRNETFINYFFVMSADEQHHRRMNFGKNADLRGIS</sequence>
<dbReference type="KEGG" id="spha:D3Y57_13270"/>
<dbReference type="Proteomes" id="UP000276254">
    <property type="component" value="Chromosome"/>
</dbReference>